<name>A0A8B6FPX0_MYTGA</name>
<proteinExistence type="predicted"/>
<dbReference type="SUPFAM" id="SSF101898">
    <property type="entry name" value="NHL repeat"/>
    <property type="match status" value="1"/>
</dbReference>
<dbReference type="AlphaFoldDB" id="A0A8B6FPX0"/>
<evidence type="ECO:0000313" key="1">
    <source>
        <dbReference type="EMBL" id="VDI51943.1"/>
    </source>
</evidence>
<organism evidence="1 2">
    <name type="scientific">Mytilus galloprovincialis</name>
    <name type="common">Mediterranean mussel</name>
    <dbReference type="NCBI Taxonomy" id="29158"/>
    <lineage>
        <taxon>Eukaryota</taxon>
        <taxon>Metazoa</taxon>
        <taxon>Spiralia</taxon>
        <taxon>Lophotrochozoa</taxon>
        <taxon>Mollusca</taxon>
        <taxon>Bivalvia</taxon>
        <taxon>Autobranchia</taxon>
        <taxon>Pteriomorphia</taxon>
        <taxon>Mytilida</taxon>
        <taxon>Mytiloidea</taxon>
        <taxon>Mytilidae</taxon>
        <taxon>Mytilinae</taxon>
        <taxon>Mytilus</taxon>
    </lineage>
</organism>
<evidence type="ECO:0000313" key="2">
    <source>
        <dbReference type="Proteomes" id="UP000596742"/>
    </source>
</evidence>
<dbReference type="OrthoDB" id="6183971at2759"/>
<reference evidence="1" key="1">
    <citation type="submission" date="2018-11" db="EMBL/GenBank/DDBJ databases">
        <authorList>
            <person name="Alioto T."/>
            <person name="Alioto T."/>
        </authorList>
    </citation>
    <scope>NUCLEOTIDE SEQUENCE</scope>
</reference>
<accession>A0A8B6FPX0</accession>
<comment type="caution">
    <text evidence="1">The sequence shown here is derived from an EMBL/GenBank/DDBJ whole genome shotgun (WGS) entry which is preliminary data.</text>
</comment>
<gene>
    <name evidence="1" type="ORF">MGAL_10B031334</name>
</gene>
<sequence length="257" mass="29503">MYPHLPLPELGLIPVYKANKISEFDLENDILDIVPASSDNAWLLTETSMCMLSYKGISEKSGHNLDTLPNSTRIVRKTANELWLWYGGSIFRNERSINKKVGYEVPFKNALFCCAVTNGNLFVYNEWETKFYELSDNDGVQNKFEIEDFPKKIIRRKKHTFLPYNNRVKHVAMTQSKNLNFVISTGDNCVLFTDKNFKVLNTFWKSGAEVNAIAMDIYANVFLADSKNGNIYICYKKMAVFGKICLARMKVFVILPT</sequence>
<dbReference type="EMBL" id="UYJE01007120">
    <property type="protein sequence ID" value="VDI51943.1"/>
    <property type="molecule type" value="Genomic_DNA"/>
</dbReference>
<protein>
    <submittedName>
        <fullName evidence="1">Uncharacterized protein</fullName>
    </submittedName>
</protein>
<keyword evidence="2" id="KW-1185">Reference proteome</keyword>
<dbReference type="Proteomes" id="UP000596742">
    <property type="component" value="Unassembled WGS sequence"/>
</dbReference>